<proteinExistence type="predicted"/>
<reference evidence="4" key="1">
    <citation type="submission" date="2017-01" db="EMBL/GenBank/DDBJ databases">
        <title>Comparative genomics of anhydrobiosis in the tardigrade Hypsibius dujardini.</title>
        <authorList>
            <person name="Yoshida Y."/>
            <person name="Koutsovoulos G."/>
            <person name="Laetsch D."/>
            <person name="Stevens L."/>
            <person name="Kumar S."/>
            <person name="Horikawa D."/>
            <person name="Ishino K."/>
            <person name="Komine S."/>
            <person name="Tomita M."/>
            <person name="Blaxter M."/>
            <person name="Arakawa K."/>
        </authorList>
    </citation>
    <scope>NUCLEOTIDE SEQUENCE [LARGE SCALE GENOMIC DNA]</scope>
    <source>
        <strain evidence="4">Z151</strain>
    </source>
</reference>
<comment type="caution">
    <text evidence="3">The sequence shown here is derived from an EMBL/GenBank/DDBJ whole genome shotgun (WGS) entry which is preliminary data.</text>
</comment>
<feature type="compositionally biased region" description="Acidic residues" evidence="2">
    <location>
        <begin position="126"/>
        <end position="171"/>
    </location>
</feature>
<evidence type="ECO:0000313" key="3">
    <source>
        <dbReference type="EMBL" id="OWA50517.1"/>
    </source>
</evidence>
<feature type="compositionally biased region" description="Acidic residues" evidence="2">
    <location>
        <begin position="541"/>
        <end position="551"/>
    </location>
</feature>
<keyword evidence="1" id="KW-0175">Coiled coil</keyword>
<sequence>MASQKAQSDPVNRHAAQRIRLPVRTDVDVITIEDDDEAEDVAYAIRESLKDAAKKSDHSGASTSKVDLADDSAADFLHVQTQLVSDSEIADLEEQASLDPQTEPVSSGSGETPHVEPTGAAKADEPTDAAEADEPTDAAEADEPTDAAEVDDPTDAAEVDDDDDEEDEPQTEDGIPLSAIAQLSDTDKARLEVLRNANGKLNEKIKKLKEYLIETEEESVELDQKLAKYSMDSEKVLDAICKLCNLGNDEDYAESEFVVQPFKFRGSGHKFLDRVLTSLVGECIKGEDAASSATKPAPAQSKSRRPPRNFKDLTPKKVSAIIAALAKKEQNGAVDAVLRHHKTNRIIDGKGVFEALQTAISRWRAIVFNRQVVPKYTDNGERNPALPNDPELTARFKQFGGKLLDEKVRDFAGQFEQEKRDAGEQVERDAHDNDVVEPSYSDDEYVDEEEGDDDAEEGVGEDFASSSRQASVNLGPEDSLGPGDSLGSGDSLGPGDSFGTGDPAGGDVSVKGAASSTTVADLADHQAKVSIDENNGMDIDNSSDSEFNADDLIDHMML</sequence>
<dbReference type="OrthoDB" id="10686937at2759"/>
<feature type="compositionally biased region" description="Basic and acidic residues" evidence="2">
    <location>
        <begin position="522"/>
        <end position="531"/>
    </location>
</feature>
<dbReference type="AlphaFoldDB" id="A0A9X6NA04"/>
<organism evidence="3 4">
    <name type="scientific">Hypsibius exemplaris</name>
    <name type="common">Freshwater tardigrade</name>
    <dbReference type="NCBI Taxonomy" id="2072580"/>
    <lineage>
        <taxon>Eukaryota</taxon>
        <taxon>Metazoa</taxon>
        <taxon>Ecdysozoa</taxon>
        <taxon>Tardigrada</taxon>
        <taxon>Eutardigrada</taxon>
        <taxon>Parachela</taxon>
        <taxon>Hypsibioidea</taxon>
        <taxon>Hypsibiidae</taxon>
        <taxon>Hypsibius</taxon>
    </lineage>
</organism>
<dbReference type="EMBL" id="MTYJ01000195">
    <property type="protein sequence ID" value="OWA50517.1"/>
    <property type="molecule type" value="Genomic_DNA"/>
</dbReference>
<dbReference type="Proteomes" id="UP000192578">
    <property type="component" value="Unassembled WGS sequence"/>
</dbReference>
<feature type="region of interest" description="Disordered" evidence="2">
    <location>
        <begin position="87"/>
        <end position="177"/>
    </location>
</feature>
<name>A0A9X6NA04_HYPEX</name>
<evidence type="ECO:0000313" key="4">
    <source>
        <dbReference type="Proteomes" id="UP000192578"/>
    </source>
</evidence>
<keyword evidence="4" id="KW-1185">Reference proteome</keyword>
<evidence type="ECO:0000256" key="1">
    <source>
        <dbReference type="SAM" id="Coils"/>
    </source>
</evidence>
<feature type="compositionally biased region" description="Basic and acidic residues" evidence="2">
    <location>
        <begin position="416"/>
        <end position="434"/>
    </location>
</feature>
<protein>
    <submittedName>
        <fullName evidence="3">Uncharacterized protein</fullName>
    </submittedName>
</protein>
<gene>
    <name evidence="3" type="ORF">BV898_15030</name>
</gene>
<accession>A0A9X6NA04</accession>
<feature type="coiled-coil region" evidence="1">
    <location>
        <begin position="191"/>
        <end position="225"/>
    </location>
</feature>
<feature type="region of interest" description="Disordered" evidence="2">
    <location>
        <begin position="290"/>
        <end position="312"/>
    </location>
</feature>
<feature type="region of interest" description="Disordered" evidence="2">
    <location>
        <begin position="416"/>
        <end position="558"/>
    </location>
</feature>
<feature type="compositionally biased region" description="Polar residues" evidence="2">
    <location>
        <begin position="98"/>
        <end position="110"/>
    </location>
</feature>
<evidence type="ECO:0000256" key="2">
    <source>
        <dbReference type="SAM" id="MobiDB-lite"/>
    </source>
</evidence>
<feature type="compositionally biased region" description="Acidic residues" evidence="2">
    <location>
        <begin position="440"/>
        <end position="460"/>
    </location>
</feature>
<feature type="compositionally biased region" description="Gly residues" evidence="2">
    <location>
        <begin position="484"/>
        <end position="504"/>
    </location>
</feature>